<proteinExistence type="predicted"/>
<sequence>MRVGIGTVLSVLSFSVLAAVIPNYDSHDTLLVRRAIGPDSHAVSWSKSDGDQVKFVPSSSGAGAGAGTSIGGSNPNYSSGNSGPSKLDQFREFLKKLYRTLKISWNTPKQKYVRWSDKRFIQKAIKKLTETVHGEPKDAFISEINTLLTSVLESARMASGLYDSNAKKTPFFLTIPKGDNQQSLLKEMVRIQNDGKKIVKKHLKYVIRGITRITKSPDYVVKKLMKITDSVAGMYTVVETIYYDEYMPLVSQVKGANNEEHIKAAQTYILEMKKHRNNILDAFDSIHKKFTAGGLKAKIKIPSRFSIFKSQVKERLGTKSKSSTGVTSNQGSSDLDTSDETTSNQEEPDQEEPDQEESGHEEPDQKPARPIPPPRKSRASKEGTWV</sequence>
<dbReference type="Proteomes" id="UP001648503">
    <property type="component" value="Unassembled WGS sequence"/>
</dbReference>
<feature type="chain" id="PRO_5046423226" evidence="2">
    <location>
        <begin position="19"/>
        <end position="386"/>
    </location>
</feature>
<feature type="region of interest" description="Disordered" evidence="1">
    <location>
        <begin position="316"/>
        <end position="386"/>
    </location>
</feature>
<dbReference type="EMBL" id="JAFCIX010000102">
    <property type="protein sequence ID" value="KAH6598463.1"/>
    <property type="molecule type" value="Genomic_DNA"/>
</dbReference>
<name>A0ABQ8FKP2_9FUNG</name>
<evidence type="ECO:0000313" key="4">
    <source>
        <dbReference type="Proteomes" id="UP001648503"/>
    </source>
</evidence>
<keyword evidence="2" id="KW-0732">Signal</keyword>
<reference evidence="3 4" key="1">
    <citation type="submission" date="2021-02" db="EMBL/GenBank/DDBJ databases">
        <title>Variation within the Batrachochytrium salamandrivorans European outbreak.</title>
        <authorList>
            <person name="Kelly M."/>
            <person name="Pasmans F."/>
            <person name="Shea T.P."/>
            <person name="Munoz J.F."/>
            <person name="Carranza S."/>
            <person name="Cuomo C.A."/>
            <person name="Martel A."/>
        </authorList>
    </citation>
    <scope>NUCLEOTIDE SEQUENCE [LARGE SCALE GENOMIC DNA]</scope>
    <source>
        <strain evidence="3 4">AMFP18/2</strain>
    </source>
</reference>
<feature type="region of interest" description="Disordered" evidence="1">
    <location>
        <begin position="57"/>
        <end position="83"/>
    </location>
</feature>
<evidence type="ECO:0000256" key="1">
    <source>
        <dbReference type="SAM" id="MobiDB-lite"/>
    </source>
</evidence>
<evidence type="ECO:0000256" key="2">
    <source>
        <dbReference type="SAM" id="SignalP"/>
    </source>
</evidence>
<feature type="signal peptide" evidence="2">
    <location>
        <begin position="1"/>
        <end position="18"/>
    </location>
</feature>
<feature type="compositionally biased region" description="Basic and acidic residues" evidence="1">
    <location>
        <begin position="357"/>
        <end position="367"/>
    </location>
</feature>
<organism evidence="3 4">
    <name type="scientific">Batrachochytrium salamandrivorans</name>
    <dbReference type="NCBI Taxonomy" id="1357716"/>
    <lineage>
        <taxon>Eukaryota</taxon>
        <taxon>Fungi</taxon>
        <taxon>Fungi incertae sedis</taxon>
        <taxon>Chytridiomycota</taxon>
        <taxon>Chytridiomycota incertae sedis</taxon>
        <taxon>Chytridiomycetes</taxon>
        <taxon>Rhizophydiales</taxon>
        <taxon>Rhizophydiales incertae sedis</taxon>
        <taxon>Batrachochytrium</taxon>
    </lineage>
</organism>
<evidence type="ECO:0000313" key="3">
    <source>
        <dbReference type="EMBL" id="KAH6598463.1"/>
    </source>
</evidence>
<feature type="compositionally biased region" description="Acidic residues" evidence="1">
    <location>
        <begin position="346"/>
        <end position="356"/>
    </location>
</feature>
<feature type="compositionally biased region" description="Low complexity" evidence="1">
    <location>
        <begin position="71"/>
        <end position="83"/>
    </location>
</feature>
<gene>
    <name evidence="3" type="ORF">BASA50_003503</name>
</gene>
<accession>A0ABQ8FKP2</accession>
<protein>
    <submittedName>
        <fullName evidence="3">Uncharacterized protein</fullName>
    </submittedName>
</protein>
<comment type="caution">
    <text evidence="3">The sequence shown here is derived from an EMBL/GenBank/DDBJ whole genome shotgun (WGS) entry which is preliminary data.</text>
</comment>
<keyword evidence="4" id="KW-1185">Reference proteome</keyword>
<feature type="compositionally biased region" description="Low complexity" evidence="1">
    <location>
        <begin position="319"/>
        <end position="345"/>
    </location>
</feature>